<dbReference type="AlphaFoldDB" id="A0A165T6A2"/>
<feature type="region of interest" description="Disordered" evidence="2">
    <location>
        <begin position="511"/>
        <end position="531"/>
    </location>
</feature>
<protein>
    <submittedName>
        <fullName evidence="3">Uncharacterized protein</fullName>
    </submittedName>
</protein>
<reference evidence="3 4" key="1">
    <citation type="journal article" date="2016" name="Mol. Biol. Evol.">
        <title>Comparative Genomics of Early-Diverging Mushroom-Forming Fungi Provides Insights into the Origins of Lignocellulose Decay Capabilities.</title>
        <authorList>
            <person name="Nagy L.G."/>
            <person name="Riley R."/>
            <person name="Tritt A."/>
            <person name="Adam C."/>
            <person name="Daum C."/>
            <person name="Floudas D."/>
            <person name="Sun H."/>
            <person name="Yadav J.S."/>
            <person name="Pangilinan J."/>
            <person name="Larsson K.H."/>
            <person name="Matsuura K."/>
            <person name="Barry K."/>
            <person name="Labutti K."/>
            <person name="Kuo R."/>
            <person name="Ohm R.A."/>
            <person name="Bhattacharya S.S."/>
            <person name="Shirouzu T."/>
            <person name="Yoshinaga Y."/>
            <person name="Martin F.M."/>
            <person name="Grigoriev I.V."/>
            <person name="Hibbett D.S."/>
        </authorList>
    </citation>
    <scope>NUCLEOTIDE SEQUENCE [LARGE SCALE GENOMIC DNA]</scope>
    <source>
        <strain evidence="3 4">L-15889</strain>
    </source>
</reference>
<feature type="compositionally biased region" description="Basic and acidic residues" evidence="2">
    <location>
        <begin position="43"/>
        <end position="55"/>
    </location>
</feature>
<name>A0A165T6A2_9APHY</name>
<evidence type="ECO:0000256" key="1">
    <source>
        <dbReference type="SAM" id="Coils"/>
    </source>
</evidence>
<dbReference type="Proteomes" id="UP000076727">
    <property type="component" value="Unassembled WGS sequence"/>
</dbReference>
<proteinExistence type="predicted"/>
<dbReference type="EMBL" id="KV429038">
    <property type="protein sequence ID" value="KZT72987.1"/>
    <property type="molecule type" value="Genomic_DNA"/>
</dbReference>
<keyword evidence="4" id="KW-1185">Reference proteome</keyword>
<feature type="compositionally biased region" description="Polar residues" evidence="2">
    <location>
        <begin position="511"/>
        <end position="525"/>
    </location>
</feature>
<feature type="region of interest" description="Disordered" evidence="2">
    <location>
        <begin position="27"/>
        <end position="68"/>
    </location>
</feature>
<feature type="coiled-coil region" evidence="1">
    <location>
        <begin position="629"/>
        <end position="718"/>
    </location>
</feature>
<feature type="compositionally biased region" description="Low complexity" evidence="2">
    <location>
        <begin position="57"/>
        <end position="68"/>
    </location>
</feature>
<keyword evidence="1" id="KW-0175">Coiled coil</keyword>
<dbReference type="STRING" id="1314783.A0A165T6A2"/>
<organism evidence="3 4">
    <name type="scientific">Daedalea quercina L-15889</name>
    <dbReference type="NCBI Taxonomy" id="1314783"/>
    <lineage>
        <taxon>Eukaryota</taxon>
        <taxon>Fungi</taxon>
        <taxon>Dikarya</taxon>
        <taxon>Basidiomycota</taxon>
        <taxon>Agaricomycotina</taxon>
        <taxon>Agaricomycetes</taxon>
        <taxon>Polyporales</taxon>
        <taxon>Fomitopsis</taxon>
    </lineage>
</organism>
<feature type="compositionally biased region" description="Low complexity" evidence="2">
    <location>
        <begin position="189"/>
        <end position="199"/>
    </location>
</feature>
<feature type="compositionally biased region" description="Low complexity" evidence="2">
    <location>
        <begin position="130"/>
        <end position="151"/>
    </location>
</feature>
<evidence type="ECO:0000256" key="2">
    <source>
        <dbReference type="SAM" id="MobiDB-lite"/>
    </source>
</evidence>
<feature type="region of interest" description="Disordered" evidence="2">
    <location>
        <begin position="97"/>
        <end position="234"/>
    </location>
</feature>
<gene>
    <name evidence="3" type="ORF">DAEQUDRAFT_722081</name>
</gene>
<evidence type="ECO:0000313" key="3">
    <source>
        <dbReference type="EMBL" id="KZT72987.1"/>
    </source>
</evidence>
<dbReference type="OrthoDB" id="3256495at2759"/>
<accession>A0A165T6A2</accession>
<evidence type="ECO:0000313" key="4">
    <source>
        <dbReference type="Proteomes" id="UP000076727"/>
    </source>
</evidence>
<sequence length="757" mass="80967">MPRSTDTTDTHALSELENLSDSDWLDVASSRASEDTDSVVGFDSDRELDQDDRPASRHSFCSTSSSHNSEVQAWEGLIEDIPDECHTVALPLTRPAALSRDGTAAGSAALAAPDEDPEEEQRVKDALDQSMMSTLSSSRSNTLSGSHSSLVRSRDLRLSFPDPLSSSRDDSLNASYEAVAPPPDDDADASPAVASGADSSPDHTVDIDANLAPTAADPGSLATPVVPDAEESGYEDECKPDFHVVLYGASSAVKWSLIDKLLEKVADGSGLVLTSRIVGLIDGYVRFLSSNDGQHSRTVWVIDRTDCVDTSSFAPLDRPSLAVVFLPSSLTFVPNHTLYLPVLAHSPSVIDVPFSADQLLDAEQQWDTLRVSRNKVVPVSRCSSSVVDVDEVERVAPKQLARVLRPVLVGETRQPSRPMQRIASKHTLTILAILSVVLGYAIKGSFTPSATPTITVPQPQQTTPTFAFPAVGVSINHSTPQPSMNSATSGVVRSSLKDLAMAVLPAPLVASTSGSQPSVMPSAQSAHHADPVTDVDAPSECACGCGLITWPGKSKGTTDLALRPTSAVPAVNDDGKSGLALLTSSHQRYTDGRKGKAVARGDHTAYALSAWRDAGSLAELLGIGYGAVARVVAQEVQELLDALDELARAIGRQTALIQTQSREAVQGMKARLHARHERARARAVELRKMGGQLIESVQDKVKGRVNRARENARATKEEMLAMDAWPLSGRQMVEAVTARRLARERRAHRKARSVFTY</sequence>